<dbReference type="EMBL" id="MCGO01000068">
    <property type="protein sequence ID" value="ORY33279.1"/>
    <property type="molecule type" value="Genomic_DNA"/>
</dbReference>
<comment type="caution">
    <text evidence="1">The sequence shown here is derived from an EMBL/GenBank/DDBJ whole genome shotgun (WGS) entry which is preliminary data.</text>
</comment>
<evidence type="ECO:0000313" key="2">
    <source>
        <dbReference type="Proteomes" id="UP000193642"/>
    </source>
</evidence>
<name>A0A1Y2BEL3_9FUNG</name>
<keyword evidence="2" id="KW-1185">Reference proteome</keyword>
<dbReference type="Proteomes" id="UP000193642">
    <property type="component" value="Unassembled WGS sequence"/>
</dbReference>
<reference evidence="1 2" key="1">
    <citation type="submission" date="2016-07" db="EMBL/GenBank/DDBJ databases">
        <title>Pervasive Adenine N6-methylation of Active Genes in Fungi.</title>
        <authorList>
            <consortium name="DOE Joint Genome Institute"/>
            <person name="Mondo S.J."/>
            <person name="Dannebaum R.O."/>
            <person name="Kuo R.C."/>
            <person name="Labutti K."/>
            <person name="Haridas S."/>
            <person name="Kuo A."/>
            <person name="Salamov A."/>
            <person name="Ahrendt S.R."/>
            <person name="Lipzen A."/>
            <person name="Sullivan W."/>
            <person name="Andreopoulos W.B."/>
            <person name="Clum A."/>
            <person name="Lindquist E."/>
            <person name="Daum C."/>
            <person name="Ramamoorthy G.K."/>
            <person name="Gryganskyi A."/>
            <person name="Culley D."/>
            <person name="Magnuson J.K."/>
            <person name="James T.Y."/>
            <person name="O'Malley M.A."/>
            <person name="Stajich J.E."/>
            <person name="Spatafora J.W."/>
            <person name="Visel A."/>
            <person name="Grigoriev I.V."/>
        </authorList>
    </citation>
    <scope>NUCLEOTIDE SEQUENCE [LARGE SCALE GENOMIC DNA]</scope>
    <source>
        <strain evidence="1 2">JEL800</strain>
    </source>
</reference>
<sequence>MQDLHVKHQTDNFGSWKCKYDSQNEQIVPVSPSHNNFVANFTRKISLSLKGPDSAISPAGTLVNVQKALTPQTVKFKMEVRTSSEQSGGCRIIFIHQQGSYSLLQSTVEKFKSAWPLGQISKKEGV</sequence>
<accession>A0A1Y2BEL3</accession>
<dbReference type="AlphaFoldDB" id="A0A1Y2BEL3"/>
<gene>
    <name evidence="1" type="ORF">BCR33DRAFT_723253</name>
</gene>
<protein>
    <submittedName>
        <fullName evidence="1">Uncharacterized protein</fullName>
    </submittedName>
</protein>
<dbReference type="OrthoDB" id="504170at2759"/>
<organism evidence="1 2">
    <name type="scientific">Rhizoclosmatium globosum</name>
    <dbReference type="NCBI Taxonomy" id="329046"/>
    <lineage>
        <taxon>Eukaryota</taxon>
        <taxon>Fungi</taxon>
        <taxon>Fungi incertae sedis</taxon>
        <taxon>Chytridiomycota</taxon>
        <taxon>Chytridiomycota incertae sedis</taxon>
        <taxon>Chytridiomycetes</taxon>
        <taxon>Chytridiales</taxon>
        <taxon>Chytriomycetaceae</taxon>
        <taxon>Rhizoclosmatium</taxon>
    </lineage>
</organism>
<evidence type="ECO:0000313" key="1">
    <source>
        <dbReference type="EMBL" id="ORY33279.1"/>
    </source>
</evidence>
<proteinExistence type="predicted"/>